<dbReference type="AlphaFoldDB" id="A0A5B0LZL1"/>
<gene>
    <name evidence="2" type="ORF">PGTUg99_005319</name>
</gene>
<evidence type="ECO:0000256" key="1">
    <source>
        <dbReference type="SAM" id="MobiDB-lite"/>
    </source>
</evidence>
<evidence type="ECO:0000313" key="3">
    <source>
        <dbReference type="Proteomes" id="UP000325313"/>
    </source>
</evidence>
<feature type="region of interest" description="Disordered" evidence="1">
    <location>
        <begin position="157"/>
        <end position="185"/>
    </location>
</feature>
<accession>A0A5B0LZL1</accession>
<protein>
    <submittedName>
        <fullName evidence="2">Uncharacterized protein</fullName>
    </submittedName>
</protein>
<proteinExistence type="predicted"/>
<feature type="region of interest" description="Disordered" evidence="1">
    <location>
        <begin position="1"/>
        <end position="27"/>
    </location>
</feature>
<evidence type="ECO:0000313" key="2">
    <source>
        <dbReference type="EMBL" id="KAA1069982.1"/>
    </source>
</evidence>
<dbReference type="EMBL" id="VDEP01000490">
    <property type="protein sequence ID" value="KAA1069982.1"/>
    <property type="molecule type" value="Genomic_DNA"/>
</dbReference>
<dbReference type="Proteomes" id="UP000325313">
    <property type="component" value="Unassembled WGS sequence"/>
</dbReference>
<reference evidence="2 3" key="1">
    <citation type="submission" date="2019-05" db="EMBL/GenBank/DDBJ databases">
        <title>Emergence of the Ug99 lineage of the wheat stem rust pathogen through somatic hybridization.</title>
        <authorList>
            <person name="Li F."/>
            <person name="Upadhyaya N.M."/>
            <person name="Sperschneider J."/>
            <person name="Matny O."/>
            <person name="Nguyen-Phuc H."/>
            <person name="Mago R."/>
            <person name="Raley C."/>
            <person name="Miller M.E."/>
            <person name="Silverstein K.A.T."/>
            <person name="Henningsen E."/>
            <person name="Hirsch C.D."/>
            <person name="Visser B."/>
            <person name="Pretorius Z.A."/>
            <person name="Steffenson B.J."/>
            <person name="Schwessinger B."/>
            <person name="Dodds P.N."/>
            <person name="Figueroa M."/>
        </authorList>
    </citation>
    <scope>NUCLEOTIDE SEQUENCE [LARGE SCALE GENOMIC DNA]</scope>
    <source>
        <strain evidence="2 3">Ug99</strain>
    </source>
</reference>
<name>A0A5B0LZL1_PUCGR</name>
<organism evidence="2 3">
    <name type="scientific">Puccinia graminis f. sp. tritici</name>
    <dbReference type="NCBI Taxonomy" id="56615"/>
    <lineage>
        <taxon>Eukaryota</taxon>
        <taxon>Fungi</taxon>
        <taxon>Dikarya</taxon>
        <taxon>Basidiomycota</taxon>
        <taxon>Pucciniomycotina</taxon>
        <taxon>Pucciniomycetes</taxon>
        <taxon>Pucciniales</taxon>
        <taxon>Pucciniaceae</taxon>
        <taxon>Puccinia</taxon>
    </lineage>
</organism>
<comment type="caution">
    <text evidence="2">The sequence shown here is derived from an EMBL/GenBank/DDBJ whole genome shotgun (WGS) entry which is preliminary data.</text>
</comment>
<sequence length="493" mass="54517">MDTFSRFSSVPSPKSRIRSQQNASNDTSTESRLCFCPLRIHLATRPMVYPSGQVTNLPPPLALASENSCSCCCWIEDTTAVVLTIQPHYVLIDRYRYLCALVLSPHDASFTLETSLFTSPASYINFHSNLQYFLHIVSQAVLCHLAPAITMSSNNSNVPSSASSTPVEIPAPQGYQTISNPTPAKEDGYRIYPERGEWSPLFVPKAETPRATDIDNGIRYYPERGDWSPLFVPNAETPRAADIPVNPMTDPGVEPAGMAANAPVDSMADHDTDMEATVLDNTPDFSRPPPIKAFPAPIPLPYGMELIQTGTHFLPQKEKWQSLYDPAGKFDLSSIPDEVPVPRGFIDPHPFCNMPVCCDPVFQNPPPGLVLPAVNPLVAANLQSHAPGAHPASASSSASDASTYPPLSEFLHLDHQSVQGLLSKKNPPPEATCLYTEEDVMRIFEGIAPEFVWLCDDFPPNTLNEFDRRVMFFENMQWHFKCKKSTYLSTRNF</sequence>